<dbReference type="Gene3D" id="3.10.100.10">
    <property type="entry name" value="Mannose-Binding Protein A, subunit A"/>
    <property type="match status" value="1"/>
</dbReference>
<dbReference type="FunFam" id="3.10.100.10:FF:000087">
    <property type="entry name" value="Snaclec rhodocetin subunit delta"/>
    <property type="match status" value="1"/>
</dbReference>
<keyword evidence="3" id="KW-0964">Secreted</keyword>
<keyword evidence="4" id="KW-0800">Toxin</keyword>
<keyword evidence="9" id="KW-0430">Lectin</keyword>
<dbReference type="SUPFAM" id="SSF56436">
    <property type="entry name" value="C-type lectin-like"/>
    <property type="match status" value="1"/>
</dbReference>
<feature type="signal peptide" evidence="7">
    <location>
        <begin position="1"/>
        <end position="23"/>
    </location>
</feature>
<feature type="domain" description="C-type lectin" evidence="8">
    <location>
        <begin position="32"/>
        <end position="143"/>
    </location>
</feature>
<keyword evidence="5" id="KW-1015">Disulfide bond</keyword>
<evidence type="ECO:0000256" key="4">
    <source>
        <dbReference type="ARBA" id="ARBA00022656"/>
    </source>
</evidence>
<evidence type="ECO:0000256" key="5">
    <source>
        <dbReference type="ARBA" id="ARBA00023157"/>
    </source>
</evidence>
<dbReference type="GO" id="GO:0030246">
    <property type="term" value="F:carbohydrate binding"/>
    <property type="evidence" value="ECO:0007669"/>
    <property type="project" value="UniProtKB-KW"/>
</dbReference>
<dbReference type="SMART" id="SM00034">
    <property type="entry name" value="CLECT"/>
    <property type="match status" value="1"/>
</dbReference>
<evidence type="ECO:0000313" key="9">
    <source>
        <dbReference type="EMBL" id="JAC96623.1"/>
    </source>
</evidence>
<dbReference type="InterPro" id="IPR016187">
    <property type="entry name" value="CTDL_fold"/>
</dbReference>
<accession>A0A0A1WCD8</accession>
<dbReference type="PROSITE" id="PS50041">
    <property type="entry name" value="C_TYPE_LECTIN_2"/>
    <property type="match status" value="1"/>
</dbReference>
<protein>
    <submittedName>
        <fullName evidence="9">C-type lectin D</fullName>
    </submittedName>
</protein>
<reference evidence="9" key="1">
    <citation type="journal article" date="2014" name="Toxicon">
        <title>Testing the Toxicofera: comparative transcriptomics casts doubt on the single, early evolution of the reptile venom system.</title>
        <authorList>
            <person name="Hargreaves A.D."/>
            <person name="Swain M.T."/>
            <person name="Logan D.W."/>
            <person name="Mulley J.F."/>
        </authorList>
    </citation>
    <scope>NUCLEOTIDE SEQUENCE</scope>
</reference>
<dbReference type="InterPro" id="IPR001304">
    <property type="entry name" value="C-type_lectin-like"/>
</dbReference>
<keyword evidence="6" id="KW-1199">Hemostasis impairing toxin</keyword>
<dbReference type="GO" id="GO:0005576">
    <property type="term" value="C:extracellular region"/>
    <property type="evidence" value="ECO:0007669"/>
    <property type="project" value="UniProtKB-SubCell"/>
</dbReference>
<name>A0A0A1WCD8_ECHCO</name>
<evidence type="ECO:0000256" key="2">
    <source>
        <dbReference type="ARBA" id="ARBA00006747"/>
    </source>
</evidence>
<organism evidence="9">
    <name type="scientific">Echis coloratus</name>
    <name type="common">Carpet viper</name>
    <dbReference type="NCBI Taxonomy" id="64175"/>
    <lineage>
        <taxon>Eukaryota</taxon>
        <taxon>Metazoa</taxon>
        <taxon>Chordata</taxon>
        <taxon>Craniata</taxon>
        <taxon>Vertebrata</taxon>
        <taxon>Euteleostomi</taxon>
        <taxon>Lepidosauria</taxon>
        <taxon>Squamata</taxon>
        <taxon>Bifurcata</taxon>
        <taxon>Unidentata</taxon>
        <taxon>Episquamata</taxon>
        <taxon>Toxicofera</taxon>
        <taxon>Serpentes</taxon>
        <taxon>Colubroidea</taxon>
        <taxon>Viperidae</taxon>
        <taxon>Viperinae</taxon>
        <taxon>Echis</taxon>
    </lineage>
</organism>
<comment type="similarity">
    <text evidence="2">Belongs to the snaclec family.</text>
</comment>
<keyword evidence="7" id="KW-0732">Signal</keyword>
<dbReference type="InterPro" id="IPR050111">
    <property type="entry name" value="C-type_lectin/snaclec_domain"/>
</dbReference>
<dbReference type="GO" id="GO:0090729">
    <property type="term" value="F:toxin activity"/>
    <property type="evidence" value="ECO:0007669"/>
    <property type="project" value="UniProtKB-KW"/>
</dbReference>
<evidence type="ECO:0000259" key="8">
    <source>
        <dbReference type="PROSITE" id="PS50041"/>
    </source>
</evidence>
<dbReference type="Pfam" id="PF00059">
    <property type="entry name" value="Lectin_C"/>
    <property type="match status" value="1"/>
</dbReference>
<sequence length="146" mass="16699">MGRFFSVSFGLLVVFLSLSETGADCLPDWFLYEGHCYKVFDEPKPWADAEKFCSEQANGGHLVSVHSRKEAGLVGVLAYQTLESPIVWMGLNKIWNQCDWTWTNGAKLKYEAWAEESYCIHITSTKKEWKSLPCRNYGHFACKYPA</sequence>
<proteinExistence type="evidence at transcript level"/>
<dbReference type="InterPro" id="IPR016186">
    <property type="entry name" value="C-type_lectin-like/link_sf"/>
</dbReference>
<dbReference type="PROSITE" id="PS00615">
    <property type="entry name" value="C_TYPE_LECTIN_1"/>
    <property type="match status" value="1"/>
</dbReference>
<dbReference type="EMBL" id="GBUG01000009">
    <property type="protein sequence ID" value="JAC96623.1"/>
    <property type="molecule type" value="mRNA"/>
</dbReference>
<evidence type="ECO:0000256" key="7">
    <source>
        <dbReference type="SAM" id="SignalP"/>
    </source>
</evidence>
<evidence type="ECO:0000256" key="6">
    <source>
        <dbReference type="ARBA" id="ARBA00023240"/>
    </source>
</evidence>
<dbReference type="AlphaFoldDB" id="A0A0A1WCD8"/>
<evidence type="ECO:0000256" key="1">
    <source>
        <dbReference type="ARBA" id="ARBA00004613"/>
    </source>
</evidence>
<evidence type="ECO:0000256" key="3">
    <source>
        <dbReference type="ARBA" id="ARBA00022525"/>
    </source>
</evidence>
<feature type="chain" id="PRO_5001982349" evidence="7">
    <location>
        <begin position="24"/>
        <end position="146"/>
    </location>
</feature>
<dbReference type="InterPro" id="IPR018378">
    <property type="entry name" value="C-type_lectin_CS"/>
</dbReference>
<dbReference type="PANTHER" id="PTHR22803">
    <property type="entry name" value="MANNOSE, PHOSPHOLIPASE, LECTIN RECEPTOR RELATED"/>
    <property type="match status" value="1"/>
</dbReference>
<comment type="subcellular location">
    <subcellularLocation>
        <location evidence="1">Secreted</location>
    </subcellularLocation>
</comment>